<dbReference type="SUPFAM" id="SSF103473">
    <property type="entry name" value="MFS general substrate transporter"/>
    <property type="match status" value="1"/>
</dbReference>
<feature type="transmembrane region" description="Helical" evidence="7">
    <location>
        <begin position="312"/>
        <end position="334"/>
    </location>
</feature>
<feature type="domain" description="Major facilitator superfamily (MFS) profile" evidence="8">
    <location>
        <begin position="16"/>
        <end position="411"/>
    </location>
</feature>
<dbReference type="GO" id="GO:0005886">
    <property type="term" value="C:plasma membrane"/>
    <property type="evidence" value="ECO:0007669"/>
    <property type="project" value="UniProtKB-SubCell"/>
</dbReference>
<feature type="transmembrane region" description="Helical" evidence="7">
    <location>
        <begin position="20"/>
        <end position="41"/>
    </location>
</feature>
<dbReference type="InterPro" id="IPR020846">
    <property type="entry name" value="MFS_dom"/>
</dbReference>
<dbReference type="AlphaFoldDB" id="A0A2T0ZB31"/>
<evidence type="ECO:0000256" key="7">
    <source>
        <dbReference type="SAM" id="Phobius"/>
    </source>
</evidence>
<dbReference type="InterPro" id="IPR050171">
    <property type="entry name" value="MFS_Transporters"/>
</dbReference>
<keyword evidence="6 7" id="KW-0472">Membrane</keyword>
<dbReference type="PANTHER" id="PTHR23517">
    <property type="entry name" value="RESISTANCE PROTEIN MDTM, PUTATIVE-RELATED-RELATED"/>
    <property type="match status" value="1"/>
</dbReference>
<accession>A0A2T0ZB31</accession>
<dbReference type="InterPro" id="IPR011701">
    <property type="entry name" value="MFS"/>
</dbReference>
<protein>
    <submittedName>
        <fullName evidence="9">MFS transporter</fullName>
    </submittedName>
</protein>
<comment type="subcellular location">
    <subcellularLocation>
        <location evidence="1">Cell membrane</location>
        <topology evidence="1">Multi-pass membrane protein</topology>
    </subcellularLocation>
</comment>
<dbReference type="Pfam" id="PF07690">
    <property type="entry name" value="MFS_1"/>
    <property type="match status" value="1"/>
</dbReference>
<evidence type="ECO:0000313" key="10">
    <source>
        <dbReference type="Proteomes" id="UP000237752"/>
    </source>
</evidence>
<name>A0A2T0ZB31_9ACTN</name>
<keyword evidence="3" id="KW-1003">Cell membrane</keyword>
<keyword evidence="10" id="KW-1185">Reference proteome</keyword>
<evidence type="ECO:0000313" key="9">
    <source>
        <dbReference type="EMBL" id="PRZ33560.1"/>
    </source>
</evidence>
<evidence type="ECO:0000256" key="4">
    <source>
        <dbReference type="ARBA" id="ARBA00022692"/>
    </source>
</evidence>
<evidence type="ECO:0000256" key="2">
    <source>
        <dbReference type="ARBA" id="ARBA00022448"/>
    </source>
</evidence>
<feature type="transmembrane region" description="Helical" evidence="7">
    <location>
        <begin position="142"/>
        <end position="167"/>
    </location>
</feature>
<feature type="transmembrane region" description="Helical" evidence="7">
    <location>
        <begin position="173"/>
        <end position="193"/>
    </location>
</feature>
<dbReference type="Proteomes" id="UP000237752">
    <property type="component" value="Unassembled WGS sequence"/>
</dbReference>
<dbReference type="Gene3D" id="1.20.1250.20">
    <property type="entry name" value="MFS general substrate transporter like domains"/>
    <property type="match status" value="1"/>
</dbReference>
<evidence type="ECO:0000256" key="1">
    <source>
        <dbReference type="ARBA" id="ARBA00004651"/>
    </source>
</evidence>
<keyword evidence="4 7" id="KW-0812">Transmembrane</keyword>
<feature type="transmembrane region" description="Helical" evidence="7">
    <location>
        <begin position="251"/>
        <end position="273"/>
    </location>
</feature>
<feature type="transmembrane region" description="Helical" evidence="7">
    <location>
        <begin position="47"/>
        <end position="69"/>
    </location>
</feature>
<dbReference type="GO" id="GO:0022857">
    <property type="term" value="F:transmembrane transporter activity"/>
    <property type="evidence" value="ECO:0007669"/>
    <property type="project" value="InterPro"/>
</dbReference>
<feature type="transmembrane region" description="Helical" evidence="7">
    <location>
        <begin position="214"/>
        <end position="239"/>
    </location>
</feature>
<evidence type="ECO:0000256" key="3">
    <source>
        <dbReference type="ARBA" id="ARBA00022475"/>
    </source>
</evidence>
<evidence type="ECO:0000259" key="8">
    <source>
        <dbReference type="PROSITE" id="PS50850"/>
    </source>
</evidence>
<feature type="transmembrane region" description="Helical" evidence="7">
    <location>
        <begin position="109"/>
        <end position="130"/>
    </location>
</feature>
<feature type="transmembrane region" description="Helical" evidence="7">
    <location>
        <begin position="280"/>
        <end position="300"/>
    </location>
</feature>
<evidence type="ECO:0000256" key="5">
    <source>
        <dbReference type="ARBA" id="ARBA00022989"/>
    </source>
</evidence>
<keyword evidence="5 7" id="KW-1133">Transmembrane helix</keyword>
<feature type="transmembrane region" description="Helical" evidence="7">
    <location>
        <begin position="346"/>
        <end position="365"/>
    </location>
</feature>
<comment type="caution">
    <text evidence="9">The sequence shown here is derived from an EMBL/GenBank/DDBJ whole genome shotgun (WGS) entry which is preliminary data.</text>
</comment>
<keyword evidence="2" id="KW-0813">Transport</keyword>
<feature type="transmembrane region" description="Helical" evidence="7">
    <location>
        <begin position="371"/>
        <end position="391"/>
    </location>
</feature>
<dbReference type="OrthoDB" id="5242249at2"/>
<organism evidence="9 10">
    <name type="scientific">Antricoccus suffuscus</name>
    <dbReference type="NCBI Taxonomy" id="1629062"/>
    <lineage>
        <taxon>Bacteria</taxon>
        <taxon>Bacillati</taxon>
        <taxon>Actinomycetota</taxon>
        <taxon>Actinomycetes</taxon>
        <taxon>Geodermatophilales</taxon>
        <taxon>Antricoccaceae</taxon>
        <taxon>Antricoccus</taxon>
    </lineage>
</organism>
<reference evidence="9 10" key="1">
    <citation type="submission" date="2018-03" db="EMBL/GenBank/DDBJ databases">
        <title>Genomic Encyclopedia of Archaeal and Bacterial Type Strains, Phase II (KMG-II): from individual species to whole genera.</title>
        <authorList>
            <person name="Goeker M."/>
        </authorList>
    </citation>
    <scope>NUCLEOTIDE SEQUENCE [LARGE SCALE GENOMIC DNA]</scope>
    <source>
        <strain evidence="9 10">DSM 100065</strain>
    </source>
</reference>
<proteinExistence type="predicted"/>
<dbReference type="PANTHER" id="PTHR23517:SF3">
    <property type="entry name" value="INTEGRAL MEMBRANE TRANSPORT PROTEIN"/>
    <property type="match status" value="1"/>
</dbReference>
<sequence>MANARVVNDAVGTRRQQTLLCLALFAIAYSAQTVSPVMLFYTVDLKLSTTTLTLFFTVYAIGLMIAFLIGGPQSDKRGRKAVVVPSMGLLLLAIIALLGAAAWGEPMILIARFVQGVASGAVFTVGTVWLRELAGTKHAAGAAMRASGVMAFGFAVGPFVAGILVQWLPLPRILSFVIALIAVVAAIAIARSLPETMTEHRPGRIQIGLPKGTVTGFLCYLVPCGLLVYTFAMLSLVAFPIQLGEAGFVQIYFILGVSALLVQGFAALATIWAKRLGPGNAGWMAGLCGAAGCALGYLAVQPGGWPWVLPASVVIGLAGGLSMTSGVTVADLLAPPERRGALISMFYIVVYIGYSSPTVLSLIWGKQTMERGSTIVGLGIAAAVIMLILAIPGRSILGRRAVSAANAAETR</sequence>
<dbReference type="EMBL" id="PVUE01000025">
    <property type="protein sequence ID" value="PRZ33560.1"/>
    <property type="molecule type" value="Genomic_DNA"/>
</dbReference>
<gene>
    <name evidence="9" type="ORF">CLV47_12516</name>
</gene>
<dbReference type="RefSeq" id="WP_106350898.1">
    <property type="nucleotide sequence ID" value="NZ_PVUE01000025.1"/>
</dbReference>
<dbReference type="PROSITE" id="PS50850">
    <property type="entry name" value="MFS"/>
    <property type="match status" value="1"/>
</dbReference>
<dbReference type="InterPro" id="IPR036259">
    <property type="entry name" value="MFS_trans_sf"/>
</dbReference>
<feature type="transmembrane region" description="Helical" evidence="7">
    <location>
        <begin position="81"/>
        <end position="103"/>
    </location>
</feature>
<evidence type="ECO:0000256" key="6">
    <source>
        <dbReference type="ARBA" id="ARBA00023136"/>
    </source>
</evidence>